<keyword evidence="1" id="KW-0963">Cytoplasm</keyword>
<keyword evidence="9" id="KW-1185">Reference proteome</keyword>
<dbReference type="Pfam" id="PF04397">
    <property type="entry name" value="LytTR"/>
    <property type="match status" value="1"/>
</dbReference>
<sequence length="244" mass="28566">MDIFICEDDQQQKEKITNYIKNYIMIEQLDMRITLSTDNPDEIIDYLKSNKVTGLYFLDVDLKHEKSGIVLGAEIRKYDARGSIVFVTTHSELTYLTFLYKVEALDYIIKDDFTDLQQRVIDCMVTANERHLSGSDEAKKRFHIKNGDKVISEDYDNILFFETSSKLHKIIMHTDSRQVEFYGKLKEIEEFNSGFYRCHNSFVVNIENISAIDKKTREITMVNGEVCYSSARFLKGLQKAWEKQ</sequence>
<comment type="function">
    <text evidence="4">Required for high-level post-exponential phase expression of a series of secreted proteins.</text>
</comment>
<feature type="domain" description="HTH LytTR-type" evidence="7">
    <location>
        <begin position="142"/>
        <end position="243"/>
    </location>
</feature>
<accession>A0ABX8FI03</accession>
<dbReference type="InterPro" id="IPR007492">
    <property type="entry name" value="LytTR_DNA-bd_dom"/>
</dbReference>
<evidence type="ECO:0000256" key="2">
    <source>
        <dbReference type="ARBA" id="ARBA00023012"/>
    </source>
</evidence>
<reference evidence="8 9" key="1">
    <citation type="submission" date="2021-03" db="EMBL/GenBank/DDBJ databases">
        <title>The first data on the complete genome of the tetrodotoxin-producing bacterium.</title>
        <authorList>
            <person name="Melnikova D.I."/>
            <person name="Nijland R."/>
            <person name="Magarlamov T.Y."/>
        </authorList>
    </citation>
    <scope>NUCLEOTIDE SEQUENCE [LARGE SCALE GENOMIC DNA]</scope>
    <source>
        <strain evidence="8 9">1839</strain>
    </source>
</reference>
<keyword evidence="3" id="KW-0010">Activator</keyword>
<dbReference type="SMART" id="SM00850">
    <property type="entry name" value="LytTR"/>
    <property type="match status" value="1"/>
</dbReference>
<evidence type="ECO:0000259" key="6">
    <source>
        <dbReference type="PROSITE" id="PS50110"/>
    </source>
</evidence>
<evidence type="ECO:0000256" key="4">
    <source>
        <dbReference type="ARBA" id="ARBA00037164"/>
    </source>
</evidence>
<evidence type="ECO:0000256" key="3">
    <source>
        <dbReference type="ARBA" id="ARBA00023159"/>
    </source>
</evidence>
<dbReference type="Pfam" id="PF00072">
    <property type="entry name" value="Response_reg"/>
    <property type="match status" value="1"/>
</dbReference>
<dbReference type="RefSeq" id="WP_214478758.1">
    <property type="nucleotide sequence ID" value="NZ_CP071709.1"/>
</dbReference>
<keyword evidence="5" id="KW-0597">Phosphoprotein</keyword>
<dbReference type="Proteomes" id="UP000679247">
    <property type="component" value="Chromosome"/>
</dbReference>
<dbReference type="InterPro" id="IPR011006">
    <property type="entry name" value="CheY-like_superfamily"/>
</dbReference>
<dbReference type="Gene3D" id="2.40.50.1020">
    <property type="entry name" value="LytTr DNA-binding domain"/>
    <property type="match status" value="1"/>
</dbReference>
<evidence type="ECO:0000256" key="5">
    <source>
        <dbReference type="PROSITE-ProRule" id="PRU00169"/>
    </source>
</evidence>
<evidence type="ECO:0000256" key="1">
    <source>
        <dbReference type="ARBA" id="ARBA00022490"/>
    </source>
</evidence>
<evidence type="ECO:0000259" key="7">
    <source>
        <dbReference type="PROSITE" id="PS50930"/>
    </source>
</evidence>
<feature type="modified residue" description="4-aspartylphosphate" evidence="5">
    <location>
        <position position="59"/>
    </location>
</feature>
<dbReference type="EMBL" id="CP071709">
    <property type="protein sequence ID" value="QVY63648.1"/>
    <property type="molecule type" value="Genomic_DNA"/>
</dbReference>
<dbReference type="PROSITE" id="PS50110">
    <property type="entry name" value="RESPONSE_REGULATORY"/>
    <property type="match status" value="1"/>
</dbReference>
<dbReference type="InterPro" id="IPR001789">
    <property type="entry name" value="Sig_transdc_resp-reg_receiver"/>
</dbReference>
<dbReference type="Gene3D" id="3.40.50.2300">
    <property type="match status" value="1"/>
</dbReference>
<dbReference type="PANTHER" id="PTHR37299:SF3">
    <property type="entry name" value="STAGE 0 SPORULATION PROTEIN A HOMOLOG"/>
    <property type="match status" value="1"/>
</dbReference>
<dbReference type="PROSITE" id="PS50930">
    <property type="entry name" value="HTH_LYTTR"/>
    <property type="match status" value="1"/>
</dbReference>
<evidence type="ECO:0000313" key="9">
    <source>
        <dbReference type="Proteomes" id="UP000679247"/>
    </source>
</evidence>
<dbReference type="CDD" id="cd17533">
    <property type="entry name" value="REC_LytTR_AgrA-like"/>
    <property type="match status" value="1"/>
</dbReference>
<proteinExistence type="predicted"/>
<dbReference type="PANTHER" id="PTHR37299">
    <property type="entry name" value="TRANSCRIPTIONAL REGULATOR-RELATED"/>
    <property type="match status" value="1"/>
</dbReference>
<evidence type="ECO:0000313" key="8">
    <source>
        <dbReference type="EMBL" id="QVY63648.1"/>
    </source>
</evidence>
<name>A0ABX8FI03_9BACI</name>
<protein>
    <submittedName>
        <fullName evidence="8">Response regulator transcription factor</fullName>
    </submittedName>
</protein>
<dbReference type="SUPFAM" id="SSF52172">
    <property type="entry name" value="CheY-like"/>
    <property type="match status" value="1"/>
</dbReference>
<feature type="domain" description="Response regulatory" evidence="6">
    <location>
        <begin position="2"/>
        <end position="125"/>
    </location>
</feature>
<gene>
    <name evidence="8" type="ORF">J1899_05115</name>
</gene>
<keyword evidence="2" id="KW-0902">Two-component regulatory system</keyword>
<dbReference type="InterPro" id="IPR046947">
    <property type="entry name" value="LytR-like"/>
</dbReference>
<dbReference type="SMART" id="SM00448">
    <property type="entry name" value="REC"/>
    <property type="match status" value="1"/>
</dbReference>
<organism evidence="8 9">
    <name type="scientific">Cytobacillus gottheilii</name>
    <dbReference type="NCBI Taxonomy" id="859144"/>
    <lineage>
        <taxon>Bacteria</taxon>
        <taxon>Bacillati</taxon>
        <taxon>Bacillota</taxon>
        <taxon>Bacilli</taxon>
        <taxon>Bacillales</taxon>
        <taxon>Bacillaceae</taxon>
        <taxon>Cytobacillus</taxon>
    </lineage>
</organism>